<organism evidence="1 2">
    <name type="scientific">Thermothielavioides terrestris</name>
    <dbReference type="NCBI Taxonomy" id="2587410"/>
    <lineage>
        <taxon>Eukaryota</taxon>
        <taxon>Fungi</taxon>
        <taxon>Dikarya</taxon>
        <taxon>Ascomycota</taxon>
        <taxon>Pezizomycotina</taxon>
        <taxon>Sordariomycetes</taxon>
        <taxon>Sordariomycetidae</taxon>
        <taxon>Sordariales</taxon>
        <taxon>Chaetomiaceae</taxon>
        <taxon>Thermothielavioides</taxon>
    </lineage>
</organism>
<name>A0A446BJR4_9PEZI</name>
<proteinExistence type="predicted"/>
<dbReference type="EMBL" id="OUUZ01000009">
    <property type="protein sequence ID" value="SPQ22744.1"/>
    <property type="molecule type" value="Genomic_DNA"/>
</dbReference>
<evidence type="ECO:0000313" key="2">
    <source>
        <dbReference type="Proteomes" id="UP000289323"/>
    </source>
</evidence>
<accession>A0A446BJR4</accession>
<gene>
    <name evidence="1" type="ORF">TT172_LOCUS5163</name>
</gene>
<evidence type="ECO:0000313" key="1">
    <source>
        <dbReference type="EMBL" id="SPQ22744.1"/>
    </source>
</evidence>
<sequence length="26" mass="2895">MTFSVVEVNAPGKVGHMLLQTRRVPQ</sequence>
<reference evidence="1 2" key="1">
    <citation type="submission" date="2018-04" db="EMBL/GenBank/DDBJ databases">
        <authorList>
            <person name="Huttner S."/>
            <person name="Dainat J."/>
        </authorList>
    </citation>
    <scope>NUCLEOTIDE SEQUENCE [LARGE SCALE GENOMIC DNA]</scope>
</reference>
<protein>
    <submittedName>
        <fullName evidence="1">Ce89ec74-8aae-4a56-9e0f-a307cb91da89</fullName>
    </submittedName>
</protein>
<dbReference type="AlphaFoldDB" id="A0A446BJR4"/>
<dbReference type="Proteomes" id="UP000289323">
    <property type="component" value="Unassembled WGS sequence"/>
</dbReference>